<dbReference type="InterPro" id="IPR011761">
    <property type="entry name" value="ATP-grasp"/>
</dbReference>
<proteinExistence type="predicted"/>
<keyword evidence="1" id="KW-0547">Nucleotide-binding</keyword>
<dbReference type="EMBL" id="JBJIAA010000011">
    <property type="protein sequence ID" value="MFL0251666.1"/>
    <property type="molecule type" value="Genomic_DNA"/>
</dbReference>
<sequence length="355" mass="40221">MYKIIIAGAGGAPSENVIKSLLEDNKNDEILGIGSEPYDLMMSSAKRKYRVPYAVDREYKKTLINILNIEKPDLIHFQNDVEILEASKIRKDILETGVKLFMPKHEVIERCVDKSKSAEFWRRGGIKIPKTLLVNNEQDLKVAFNKLGNKNGQIWIRSTIGGGGKGALPTDNFNFAKLWIDRYNGWGKFTAAQLLTPETVTWLSIWYEGELVVAQTRRRRSWNFGNRTLSGVTGITRVGETYSDDIVDKVAMDSILAVDSRPNGIYGVDMAYDDEGFPNPTEINISRFFTTVYFFTKAGLNMPAIFKNIALYNEFPSLTKKINPLQDGLLWIRGMDREPVLTTDNEVYKSIKVVD</sequence>
<feature type="domain" description="ATP-grasp" evidence="2">
    <location>
        <begin position="118"/>
        <end position="311"/>
    </location>
</feature>
<evidence type="ECO:0000313" key="4">
    <source>
        <dbReference type="Proteomes" id="UP001623592"/>
    </source>
</evidence>
<comment type="caution">
    <text evidence="3">The sequence shown here is derived from an EMBL/GenBank/DDBJ whole genome shotgun (WGS) entry which is preliminary data.</text>
</comment>
<reference evidence="3 4" key="1">
    <citation type="submission" date="2024-11" db="EMBL/GenBank/DDBJ databases">
        <authorList>
            <person name="Heng Y.C."/>
            <person name="Lim A.C.H."/>
            <person name="Lee J.K.Y."/>
            <person name="Kittelmann S."/>
        </authorList>
    </citation>
    <scope>NUCLEOTIDE SEQUENCE [LARGE SCALE GENOMIC DNA]</scope>
    <source>
        <strain evidence="3 4">WILCCON 0114</strain>
    </source>
</reference>
<organism evidence="3 4">
    <name type="scientific">Clostridium neuense</name>
    <dbReference type="NCBI Taxonomy" id="1728934"/>
    <lineage>
        <taxon>Bacteria</taxon>
        <taxon>Bacillati</taxon>
        <taxon>Bacillota</taxon>
        <taxon>Clostridia</taxon>
        <taxon>Eubacteriales</taxon>
        <taxon>Clostridiaceae</taxon>
        <taxon>Clostridium</taxon>
    </lineage>
</organism>
<dbReference type="PROSITE" id="PS50975">
    <property type="entry name" value="ATP_GRASP"/>
    <property type="match status" value="1"/>
</dbReference>
<accession>A0ABW8THK9</accession>
<evidence type="ECO:0000259" key="2">
    <source>
        <dbReference type="PROSITE" id="PS50975"/>
    </source>
</evidence>
<keyword evidence="1" id="KW-0067">ATP-binding</keyword>
<dbReference type="Gene3D" id="3.40.50.20">
    <property type="match status" value="1"/>
</dbReference>
<name>A0ABW8THK9_9CLOT</name>
<dbReference type="SUPFAM" id="SSF56059">
    <property type="entry name" value="Glutathione synthetase ATP-binding domain-like"/>
    <property type="match status" value="1"/>
</dbReference>
<gene>
    <name evidence="3" type="ORF">ACJDT4_14680</name>
</gene>
<evidence type="ECO:0000256" key="1">
    <source>
        <dbReference type="PROSITE-ProRule" id="PRU00409"/>
    </source>
</evidence>
<dbReference type="Proteomes" id="UP001623592">
    <property type="component" value="Unassembled WGS sequence"/>
</dbReference>
<dbReference type="RefSeq" id="WP_406788315.1">
    <property type="nucleotide sequence ID" value="NZ_JBJIAA010000011.1"/>
</dbReference>
<evidence type="ECO:0000313" key="3">
    <source>
        <dbReference type="EMBL" id="MFL0251666.1"/>
    </source>
</evidence>
<keyword evidence="4" id="KW-1185">Reference proteome</keyword>
<protein>
    <recommendedName>
        <fullName evidence="2">ATP-grasp domain-containing protein</fullName>
    </recommendedName>
</protein>